<name>V4AZ29_LOTGI</name>
<feature type="domain" description="CCHC-type" evidence="2">
    <location>
        <begin position="8"/>
        <end position="22"/>
    </location>
</feature>
<accession>V4AZ29</accession>
<proteinExistence type="predicted"/>
<evidence type="ECO:0000313" key="4">
    <source>
        <dbReference type="Proteomes" id="UP000030746"/>
    </source>
</evidence>
<dbReference type="GO" id="GO:0003676">
    <property type="term" value="F:nucleic acid binding"/>
    <property type="evidence" value="ECO:0007669"/>
    <property type="project" value="InterPro"/>
</dbReference>
<evidence type="ECO:0000256" key="1">
    <source>
        <dbReference type="PROSITE-ProRule" id="PRU00047"/>
    </source>
</evidence>
<sequence length="273" mass="30486">MSDCQEFKCFRCRKHGHGKRSCTAIFCKRCRKYDWECQCVTDRDTSMFDRDNIPNHNSTPFPGGDLKSDNKFANDIESVVESGSDNINNPIVQKVPVVEIGPVVDFGSVADKCSVVEIERVVENRPVSDDILSSKIQAVDIKPIDEMISERSVDEKRSVDNNNASVKNSKSVNVELNIIEGAASSVSSEIDSVESSVDDDSQMLESSITDDFKTSSSSTNVIQRRTRLVTAPNKETVLKCVKNHFTLSSKKKKFESMRKHNIKNIVDQNVGKL</sequence>
<evidence type="ECO:0000313" key="3">
    <source>
        <dbReference type="EMBL" id="ESP00366.1"/>
    </source>
</evidence>
<dbReference type="EMBL" id="KB200734">
    <property type="protein sequence ID" value="ESP00366.1"/>
    <property type="molecule type" value="Genomic_DNA"/>
</dbReference>
<keyword evidence="1" id="KW-0479">Metal-binding</keyword>
<organism evidence="3 4">
    <name type="scientific">Lottia gigantea</name>
    <name type="common">Giant owl limpet</name>
    <dbReference type="NCBI Taxonomy" id="225164"/>
    <lineage>
        <taxon>Eukaryota</taxon>
        <taxon>Metazoa</taxon>
        <taxon>Spiralia</taxon>
        <taxon>Lophotrochozoa</taxon>
        <taxon>Mollusca</taxon>
        <taxon>Gastropoda</taxon>
        <taxon>Patellogastropoda</taxon>
        <taxon>Lottioidea</taxon>
        <taxon>Lottiidae</taxon>
        <taxon>Lottia</taxon>
    </lineage>
</organism>
<dbReference type="CTD" id="20244171"/>
<dbReference type="PROSITE" id="PS50158">
    <property type="entry name" value="ZF_CCHC"/>
    <property type="match status" value="1"/>
</dbReference>
<dbReference type="RefSeq" id="XP_009048947.1">
    <property type="nucleotide sequence ID" value="XM_009050699.1"/>
</dbReference>
<dbReference type="AlphaFoldDB" id="V4AZ29"/>
<reference evidence="3 4" key="1">
    <citation type="journal article" date="2013" name="Nature">
        <title>Insights into bilaterian evolution from three spiralian genomes.</title>
        <authorList>
            <person name="Simakov O."/>
            <person name="Marletaz F."/>
            <person name="Cho S.J."/>
            <person name="Edsinger-Gonzales E."/>
            <person name="Havlak P."/>
            <person name="Hellsten U."/>
            <person name="Kuo D.H."/>
            <person name="Larsson T."/>
            <person name="Lv J."/>
            <person name="Arendt D."/>
            <person name="Savage R."/>
            <person name="Osoegawa K."/>
            <person name="de Jong P."/>
            <person name="Grimwood J."/>
            <person name="Chapman J.A."/>
            <person name="Shapiro H."/>
            <person name="Aerts A."/>
            <person name="Otillar R.P."/>
            <person name="Terry A.Y."/>
            <person name="Boore J.L."/>
            <person name="Grigoriev I.V."/>
            <person name="Lindberg D.R."/>
            <person name="Seaver E.C."/>
            <person name="Weisblat D.A."/>
            <person name="Putnam N.H."/>
            <person name="Rokhsar D.S."/>
        </authorList>
    </citation>
    <scope>NUCLEOTIDE SEQUENCE [LARGE SCALE GENOMIC DNA]</scope>
</reference>
<protein>
    <recommendedName>
        <fullName evidence="2">CCHC-type domain-containing protein</fullName>
    </recommendedName>
</protein>
<dbReference type="KEGG" id="lgi:LOTGIDRAFT_177057"/>
<keyword evidence="4" id="KW-1185">Reference proteome</keyword>
<dbReference type="GO" id="GO:0008270">
    <property type="term" value="F:zinc ion binding"/>
    <property type="evidence" value="ECO:0007669"/>
    <property type="project" value="UniProtKB-KW"/>
</dbReference>
<evidence type="ECO:0000259" key="2">
    <source>
        <dbReference type="PROSITE" id="PS50158"/>
    </source>
</evidence>
<keyword evidence="1" id="KW-0862">Zinc</keyword>
<dbReference type="Proteomes" id="UP000030746">
    <property type="component" value="Unassembled WGS sequence"/>
</dbReference>
<dbReference type="GeneID" id="20244171"/>
<dbReference type="InterPro" id="IPR001878">
    <property type="entry name" value="Znf_CCHC"/>
</dbReference>
<keyword evidence="1" id="KW-0863">Zinc-finger</keyword>
<gene>
    <name evidence="3" type="ORF">LOTGIDRAFT_177057</name>
</gene>